<keyword evidence="3" id="KW-1185">Reference proteome</keyword>
<feature type="region of interest" description="Disordered" evidence="1">
    <location>
        <begin position="1"/>
        <end position="110"/>
    </location>
</feature>
<proteinExistence type="predicted"/>
<feature type="compositionally biased region" description="Basic residues" evidence="1">
    <location>
        <begin position="7"/>
        <end position="17"/>
    </location>
</feature>
<protein>
    <submittedName>
        <fullName evidence="2">Uncharacterized protein</fullName>
    </submittedName>
</protein>
<dbReference type="AlphaFoldDB" id="A0A3N7F3E3"/>
<accession>A0A3N7F3E3</accession>
<name>A0A3N7F3E3_POPTR</name>
<evidence type="ECO:0000256" key="1">
    <source>
        <dbReference type="SAM" id="MobiDB-lite"/>
    </source>
</evidence>
<gene>
    <name evidence="2" type="ORF">POPTR_006G166850</name>
</gene>
<evidence type="ECO:0000313" key="3">
    <source>
        <dbReference type="Proteomes" id="UP000006729"/>
    </source>
</evidence>
<sequence length="110" mass="11891">MKENGSKRRKTEGKRRTVTSLSALSLHRLEAHRHLSDHREALSASSQHHQILPHDPAASLKTSQNREPQAASGVLLHIPNKQLFSESRTSTQPSPASTTASSSAPAAIAD</sequence>
<feature type="compositionally biased region" description="Low complexity" evidence="1">
    <location>
        <begin position="89"/>
        <end position="110"/>
    </location>
</feature>
<evidence type="ECO:0000313" key="2">
    <source>
        <dbReference type="EMBL" id="RQO91827.1"/>
    </source>
</evidence>
<dbReference type="InParanoid" id="A0A3N7F3E3"/>
<dbReference type="Proteomes" id="UP000006729">
    <property type="component" value="Chromosome 6"/>
</dbReference>
<dbReference type="EMBL" id="CM009295">
    <property type="protein sequence ID" value="RQO91827.1"/>
    <property type="molecule type" value="Genomic_DNA"/>
</dbReference>
<organism evidence="2 3">
    <name type="scientific">Populus trichocarpa</name>
    <name type="common">Western balsam poplar</name>
    <name type="synonym">Populus balsamifera subsp. trichocarpa</name>
    <dbReference type="NCBI Taxonomy" id="3694"/>
    <lineage>
        <taxon>Eukaryota</taxon>
        <taxon>Viridiplantae</taxon>
        <taxon>Streptophyta</taxon>
        <taxon>Embryophyta</taxon>
        <taxon>Tracheophyta</taxon>
        <taxon>Spermatophyta</taxon>
        <taxon>Magnoliopsida</taxon>
        <taxon>eudicotyledons</taxon>
        <taxon>Gunneridae</taxon>
        <taxon>Pentapetalae</taxon>
        <taxon>rosids</taxon>
        <taxon>fabids</taxon>
        <taxon>Malpighiales</taxon>
        <taxon>Salicaceae</taxon>
        <taxon>Saliceae</taxon>
        <taxon>Populus</taxon>
    </lineage>
</organism>
<reference evidence="2 3" key="1">
    <citation type="journal article" date="2006" name="Science">
        <title>The genome of black cottonwood, Populus trichocarpa (Torr. &amp; Gray).</title>
        <authorList>
            <person name="Tuskan G.A."/>
            <person name="Difazio S."/>
            <person name="Jansson S."/>
            <person name="Bohlmann J."/>
            <person name="Grigoriev I."/>
            <person name="Hellsten U."/>
            <person name="Putnam N."/>
            <person name="Ralph S."/>
            <person name="Rombauts S."/>
            <person name="Salamov A."/>
            <person name="Schein J."/>
            <person name="Sterck L."/>
            <person name="Aerts A."/>
            <person name="Bhalerao R.R."/>
            <person name="Bhalerao R.P."/>
            <person name="Blaudez D."/>
            <person name="Boerjan W."/>
            <person name="Brun A."/>
            <person name="Brunner A."/>
            <person name="Busov V."/>
            <person name="Campbell M."/>
            <person name="Carlson J."/>
            <person name="Chalot M."/>
            <person name="Chapman J."/>
            <person name="Chen G.L."/>
            <person name="Cooper D."/>
            <person name="Coutinho P.M."/>
            <person name="Couturier J."/>
            <person name="Covert S."/>
            <person name="Cronk Q."/>
            <person name="Cunningham R."/>
            <person name="Davis J."/>
            <person name="Degroeve S."/>
            <person name="Dejardin A."/>
            <person name="Depamphilis C."/>
            <person name="Detter J."/>
            <person name="Dirks B."/>
            <person name="Dubchak I."/>
            <person name="Duplessis S."/>
            <person name="Ehlting J."/>
            <person name="Ellis B."/>
            <person name="Gendler K."/>
            <person name="Goodstein D."/>
            <person name="Gribskov M."/>
            <person name="Grimwood J."/>
            <person name="Groover A."/>
            <person name="Gunter L."/>
            <person name="Hamberger B."/>
            <person name="Heinze B."/>
            <person name="Helariutta Y."/>
            <person name="Henrissat B."/>
            <person name="Holligan D."/>
            <person name="Holt R."/>
            <person name="Huang W."/>
            <person name="Islam-Faridi N."/>
            <person name="Jones S."/>
            <person name="Jones-Rhoades M."/>
            <person name="Jorgensen R."/>
            <person name="Joshi C."/>
            <person name="Kangasjarvi J."/>
            <person name="Karlsson J."/>
            <person name="Kelleher C."/>
            <person name="Kirkpatrick R."/>
            <person name="Kirst M."/>
            <person name="Kohler A."/>
            <person name="Kalluri U."/>
            <person name="Larimer F."/>
            <person name="Leebens-Mack J."/>
            <person name="Leple J.C."/>
            <person name="Locascio P."/>
            <person name="Lou Y."/>
            <person name="Lucas S."/>
            <person name="Martin F."/>
            <person name="Montanini B."/>
            <person name="Napoli C."/>
            <person name="Nelson D.R."/>
            <person name="Nelson C."/>
            <person name="Nieminen K."/>
            <person name="Nilsson O."/>
            <person name="Pereda V."/>
            <person name="Peter G."/>
            <person name="Philippe R."/>
            <person name="Pilate G."/>
            <person name="Poliakov A."/>
            <person name="Razumovskaya J."/>
            <person name="Richardson P."/>
            <person name="Rinaldi C."/>
            <person name="Ritland K."/>
            <person name="Rouze P."/>
            <person name="Ryaboy D."/>
            <person name="Schmutz J."/>
            <person name="Schrader J."/>
            <person name="Segerman B."/>
            <person name="Shin H."/>
            <person name="Siddiqui A."/>
            <person name="Sterky F."/>
            <person name="Terry A."/>
            <person name="Tsai C.J."/>
            <person name="Uberbacher E."/>
            <person name="Unneberg P."/>
            <person name="Vahala J."/>
            <person name="Wall K."/>
            <person name="Wessler S."/>
            <person name="Yang G."/>
            <person name="Yin T."/>
            <person name="Douglas C."/>
            <person name="Marra M."/>
            <person name="Sandberg G."/>
            <person name="Van de Peer Y."/>
            <person name="Rokhsar D."/>
        </authorList>
    </citation>
    <scope>NUCLEOTIDE SEQUENCE [LARGE SCALE GENOMIC DNA]</scope>
    <source>
        <strain evidence="3">cv. Nisqually</strain>
    </source>
</reference>
<feature type="compositionally biased region" description="Basic and acidic residues" evidence="1">
    <location>
        <begin position="27"/>
        <end position="41"/>
    </location>
</feature>